<evidence type="ECO:0000313" key="5">
    <source>
        <dbReference type="EMBL" id="MBK1787634.1"/>
    </source>
</evidence>
<dbReference type="Gene3D" id="1.10.260.40">
    <property type="entry name" value="lambda repressor-like DNA-binding domains"/>
    <property type="match status" value="1"/>
</dbReference>
<proteinExistence type="predicted"/>
<dbReference type="InterPro" id="IPR046335">
    <property type="entry name" value="LacI/GalR-like_sensor"/>
</dbReference>
<dbReference type="PROSITE" id="PS00356">
    <property type="entry name" value="HTH_LACI_1"/>
    <property type="match status" value="1"/>
</dbReference>
<dbReference type="EMBL" id="JAENJH010000007">
    <property type="protein sequence ID" value="MBK1787634.1"/>
    <property type="molecule type" value="Genomic_DNA"/>
</dbReference>
<dbReference type="GO" id="GO:0003700">
    <property type="term" value="F:DNA-binding transcription factor activity"/>
    <property type="evidence" value="ECO:0007669"/>
    <property type="project" value="TreeGrafter"/>
</dbReference>
<dbReference type="InterPro" id="IPR028082">
    <property type="entry name" value="Peripla_BP_I"/>
</dbReference>
<keyword evidence="2 5" id="KW-0238">DNA-binding</keyword>
<sequence length="337" mass="36106">MGSRLRDVAQLAGVSVKTVSNVVNGYQFVSAATRSKVEAALRELDYRPNVSARNLRRGRSGMIAVGLPSIRNAYFAELAQLLVKEAESRSLTVLIDCTDGVADREHRLTEGFHADFVDGVILCPWRLTSTDLTTRRDRTPLVLLGERLHETADSVGIDSRAAARAATEHLLERRCARIGLVMPPRDSVSAVVMDLRRDGYREAIEAAGHSFTPELIAFPPTDGPADVAAAVEHLLAAGVDGLFCFNDDLGLAAMRAARARGYRVPEDVAVIGIDDIAASRVTTPTLSTVAPDKEGIARSAVAALTRRIDAAADGLEAGPPLAVSAEFTVVARESTRR</sequence>
<dbReference type="SUPFAM" id="SSF53822">
    <property type="entry name" value="Periplasmic binding protein-like I"/>
    <property type="match status" value="1"/>
</dbReference>
<dbReference type="PROSITE" id="PS50932">
    <property type="entry name" value="HTH_LACI_2"/>
    <property type="match status" value="1"/>
</dbReference>
<feature type="domain" description="HTH lacI-type" evidence="4">
    <location>
        <begin position="3"/>
        <end position="57"/>
    </location>
</feature>
<comment type="caution">
    <text evidence="5">The sequence shown here is derived from an EMBL/GenBank/DDBJ whole genome shotgun (WGS) entry which is preliminary data.</text>
</comment>
<dbReference type="Proteomes" id="UP000635245">
    <property type="component" value="Unassembled WGS sequence"/>
</dbReference>
<reference evidence="5" key="1">
    <citation type="submission" date="2020-12" db="EMBL/GenBank/DDBJ databases">
        <title>Prauserella sp. ASG 168, a novel actinomycete isolated from cave rock.</title>
        <authorList>
            <person name="Suriyachadkun C."/>
        </authorList>
    </citation>
    <scope>NUCLEOTIDE SEQUENCE</scope>
    <source>
        <strain evidence="5">ASG 168</strain>
    </source>
</reference>
<evidence type="ECO:0000259" key="4">
    <source>
        <dbReference type="PROSITE" id="PS50932"/>
    </source>
</evidence>
<evidence type="ECO:0000256" key="3">
    <source>
        <dbReference type="ARBA" id="ARBA00023163"/>
    </source>
</evidence>
<dbReference type="GO" id="GO:0000976">
    <property type="term" value="F:transcription cis-regulatory region binding"/>
    <property type="evidence" value="ECO:0007669"/>
    <property type="project" value="TreeGrafter"/>
</dbReference>
<dbReference type="CDD" id="cd01392">
    <property type="entry name" value="HTH_LacI"/>
    <property type="match status" value="1"/>
</dbReference>
<organism evidence="5 6">
    <name type="scientific">Prauserella cavernicola</name>
    <dbReference type="NCBI Taxonomy" id="2800127"/>
    <lineage>
        <taxon>Bacteria</taxon>
        <taxon>Bacillati</taxon>
        <taxon>Actinomycetota</taxon>
        <taxon>Actinomycetes</taxon>
        <taxon>Pseudonocardiales</taxon>
        <taxon>Pseudonocardiaceae</taxon>
        <taxon>Prauserella</taxon>
    </lineage>
</organism>
<dbReference type="Pfam" id="PF00356">
    <property type="entry name" value="LacI"/>
    <property type="match status" value="1"/>
</dbReference>
<dbReference type="PANTHER" id="PTHR30146">
    <property type="entry name" value="LACI-RELATED TRANSCRIPTIONAL REPRESSOR"/>
    <property type="match status" value="1"/>
</dbReference>
<gene>
    <name evidence="5" type="ORF">JHE00_25185</name>
</gene>
<dbReference type="InterPro" id="IPR010982">
    <property type="entry name" value="Lambda_DNA-bd_dom_sf"/>
</dbReference>
<name>A0A934QYI5_9PSEU</name>
<keyword evidence="3" id="KW-0804">Transcription</keyword>
<evidence type="ECO:0000256" key="1">
    <source>
        <dbReference type="ARBA" id="ARBA00023015"/>
    </source>
</evidence>
<evidence type="ECO:0000313" key="6">
    <source>
        <dbReference type="Proteomes" id="UP000635245"/>
    </source>
</evidence>
<dbReference type="Pfam" id="PF13377">
    <property type="entry name" value="Peripla_BP_3"/>
    <property type="match status" value="1"/>
</dbReference>
<dbReference type="CDD" id="cd06267">
    <property type="entry name" value="PBP1_LacI_sugar_binding-like"/>
    <property type="match status" value="1"/>
</dbReference>
<dbReference type="Gene3D" id="3.40.50.2300">
    <property type="match status" value="2"/>
</dbReference>
<evidence type="ECO:0000256" key="2">
    <source>
        <dbReference type="ARBA" id="ARBA00023125"/>
    </source>
</evidence>
<dbReference type="SMART" id="SM00354">
    <property type="entry name" value="HTH_LACI"/>
    <property type="match status" value="1"/>
</dbReference>
<protein>
    <submittedName>
        <fullName evidence="5">LacI family DNA-binding transcriptional regulator</fullName>
    </submittedName>
</protein>
<accession>A0A934QYI5</accession>
<keyword evidence="1" id="KW-0805">Transcription regulation</keyword>
<dbReference type="AlphaFoldDB" id="A0A934QYI5"/>
<dbReference type="InterPro" id="IPR000843">
    <property type="entry name" value="HTH_LacI"/>
</dbReference>
<dbReference type="SUPFAM" id="SSF47413">
    <property type="entry name" value="lambda repressor-like DNA-binding domains"/>
    <property type="match status" value="1"/>
</dbReference>
<dbReference type="RefSeq" id="WP_200322476.1">
    <property type="nucleotide sequence ID" value="NZ_JAENJH010000007.1"/>
</dbReference>
<keyword evidence="6" id="KW-1185">Reference proteome</keyword>
<dbReference type="PANTHER" id="PTHR30146:SF153">
    <property type="entry name" value="LACTOSE OPERON REPRESSOR"/>
    <property type="match status" value="1"/>
</dbReference>